<keyword evidence="5" id="KW-0862">Zinc</keyword>
<feature type="compositionally biased region" description="Basic and acidic residues" evidence="6">
    <location>
        <begin position="553"/>
        <end position="562"/>
    </location>
</feature>
<evidence type="ECO:0000313" key="10">
    <source>
        <dbReference type="Proteomes" id="UP001642484"/>
    </source>
</evidence>
<keyword evidence="10" id="KW-1185">Reference proteome</keyword>
<evidence type="ECO:0000256" key="4">
    <source>
        <dbReference type="ARBA" id="ARBA00022759"/>
    </source>
</evidence>
<evidence type="ECO:0000256" key="5">
    <source>
        <dbReference type="PROSITE-ProRule" id="PRU00047"/>
    </source>
</evidence>
<dbReference type="PROSITE" id="PS50158">
    <property type="entry name" value="ZF_CCHC"/>
    <property type="match status" value="1"/>
</dbReference>
<protein>
    <recommendedName>
        <fullName evidence="11">Integrase catalytic domain-containing protein</fullName>
    </recommendedName>
</protein>
<keyword evidence="4" id="KW-0378">Hydrolase</keyword>
<dbReference type="EMBL" id="CAXAMN010021612">
    <property type="protein sequence ID" value="CAK9061431.1"/>
    <property type="molecule type" value="Genomic_DNA"/>
</dbReference>
<keyword evidence="4" id="KW-0255">Endonuclease</keyword>
<evidence type="ECO:0000256" key="6">
    <source>
        <dbReference type="SAM" id="MobiDB-lite"/>
    </source>
</evidence>
<dbReference type="Gene3D" id="3.30.420.10">
    <property type="entry name" value="Ribonuclease H-like superfamily/Ribonuclease H"/>
    <property type="match status" value="1"/>
</dbReference>
<dbReference type="PROSITE" id="PS50994">
    <property type="entry name" value="INTEGRASE"/>
    <property type="match status" value="1"/>
</dbReference>
<feature type="domain" description="CCHC-type" evidence="7">
    <location>
        <begin position="156"/>
        <end position="171"/>
    </location>
</feature>
<dbReference type="PANTHER" id="PTHR37984:SF5">
    <property type="entry name" value="PROTEIN NYNRIN-LIKE"/>
    <property type="match status" value="1"/>
</dbReference>
<feature type="region of interest" description="Disordered" evidence="6">
    <location>
        <begin position="531"/>
        <end position="607"/>
    </location>
</feature>
<organism evidence="9 10">
    <name type="scientific">Durusdinium trenchii</name>
    <dbReference type="NCBI Taxonomy" id="1381693"/>
    <lineage>
        <taxon>Eukaryota</taxon>
        <taxon>Sar</taxon>
        <taxon>Alveolata</taxon>
        <taxon>Dinophyceae</taxon>
        <taxon>Suessiales</taxon>
        <taxon>Symbiodiniaceae</taxon>
        <taxon>Durusdinium</taxon>
    </lineage>
</organism>
<dbReference type="InterPro" id="IPR036875">
    <property type="entry name" value="Znf_CCHC_sf"/>
</dbReference>
<dbReference type="Gene3D" id="2.40.70.10">
    <property type="entry name" value="Acid Proteases"/>
    <property type="match status" value="1"/>
</dbReference>
<evidence type="ECO:0008006" key="11">
    <source>
        <dbReference type="Google" id="ProtNLM"/>
    </source>
</evidence>
<feature type="region of interest" description="Disordered" evidence="6">
    <location>
        <begin position="426"/>
        <end position="451"/>
    </location>
</feature>
<feature type="region of interest" description="Disordered" evidence="6">
    <location>
        <begin position="1081"/>
        <end position="1113"/>
    </location>
</feature>
<proteinExistence type="predicted"/>
<feature type="compositionally biased region" description="Polar residues" evidence="6">
    <location>
        <begin position="1"/>
        <end position="16"/>
    </location>
</feature>
<dbReference type="InterPro" id="IPR001584">
    <property type="entry name" value="Integrase_cat-core"/>
</dbReference>
<feature type="region of interest" description="Disordered" evidence="6">
    <location>
        <begin position="101"/>
        <end position="127"/>
    </location>
</feature>
<evidence type="ECO:0000313" key="9">
    <source>
        <dbReference type="EMBL" id="CAK9061431.1"/>
    </source>
</evidence>
<dbReference type="InterPro" id="IPR021109">
    <property type="entry name" value="Peptidase_aspartic_dom_sf"/>
</dbReference>
<comment type="caution">
    <text evidence="9">The sequence shown here is derived from an EMBL/GenBank/DDBJ whole genome shotgun (WGS) entry which is preliminary data.</text>
</comment>
<dbReference type="SUPFAM" id="SSF53098">
    <property type="entry name" value="Ribonuclease H-like"/>
    <property type="match status" value="1"/>
</dbReference>
<keyword evidence="3" id="KW-0540">Nuclease</keyword>
<feature type="region of interest" description="Disordered" evidence="6">
    <location>
        <begin position="1027"/>
        <end position="1065"/>
    </location>
</feature>
<dbReference type="Proteomes" id="UP001642484">
    <property type="component" value="Unassembled WGS sequence"/>
</dbReference>
<dbReference type="SUPFAM" id="SSF57756">
    <property type="entry name" value="Retrovirus zinc finger-like domains"/>
    <property type="match status" value="1"/>
</dbReference>
<keyword evidence="1" id="KW-0808">Transferase</keyword>
<feature type="region of interest" description="Disordered" evidence="6">
    <location>
        <begin position="1"/>
        <end position="24"/>
    </location>
</feature>
<feature type="compositionally biased region" description="Basic and acidic residues" evidence="6">
    <location>
        <begin position="531"/>
        <end position="544"/>
    </location>
</feature>
<dbReference type="InterPro" id="IPR036397">
    <property type="entry name" value="RNaseH_sf"/>
</dbReference>
<evidence type="ECO:0000256" key="3">
    <source>
        <dbReference type="ARBA" id="ARBA00022722"/>
    </source>
</evidence>
<dbReference type="InterPro" id="IPR012337">
    <property type="entry name" value="RNaseH-like_sf"/>
</dbReference>
<keyword evidence="5" id="KW-0479">Metal-binding</keyword>
<accession>A0ABP0NCZ0</accession>
<dbReference type="PANTHER" id="PTHR37984">
    <property type="entry name" value="PROTEIN CBG26694"/>
    <property type="match status" value="1"/>
</dbReference>
<reference evidence="9 10" key="1">
    <citation type="submission" date="2024-02" db="EMBL/GenBank/DDBJ databases">
        <authorList>
            <person name="Chen Y."/>
            <person name="Shah S."/>
            <person name="Dougan E. K."/>
            <person name="Thang M."/>
            <person name="Chan C."/>
        </authorList>
    </citation>
    <scope>NUCLEOTIDE SEQUENCE [LARGE SCALE GENOMIC DNA]</scope>
</reference>
<feature type="compositionally biased region" description="Low complexity" evidence="6">
    <location>
        <begin position="112"/>
        <end position="125"/>
    </location>
</feature>
<name>A0ABP0NCZ0_9DINO</name>
<sequence>MDEGTTRTPEVQSRPDSNGFWHQDEDGGYTFWSKATDGEYYTQDQAGTFWAWSDFEDDQVWWSATPEQQKEISEAYANYEGKVRSFAESRALLRQKNLSRGFYPKKGKGKGKPSSFSKGKGAKSAPMPTFVVESPGPSNDVFATSGTPGSAGYTGCFVCRSKGHTFRNCPSRSNTSSSSKGSGKIFMVAEVEEPYESEIPEVSPRMDIPQILSSEVLQPELQGYGVLDTGATESVSSLAALEFIHLRRTELLGHGNHVTVIPGPQKMFRFGNGSLQFSESYVHLKQTVGPHEIDLGVFTLDSKGVPLLIGVRTLERLGAIIDVHQSILVLKTVDPRLVIPLRRSRTGHLLLDLCSNWLDGGARILFMQDSAEADAVEGEKIFVIQEEFPAVLLHEKQMLEVTNAAGTFEVDVNRFDTDRMCGPDHRDPRLLGDPCQGTHDPAPPGRGSPTGSNAHAYWAACNRCQLRLLYVPSYGAHGLTRAAGPLPSDTAAKVKELGNSAAYSPEMRNKNVGLDAAENSLMKRLEVIRAQKEQHRQGKPETKPKAKATQGYIKEEPPRDPEVMSQTPGRKARKPEDAAELLEYQNRSSEASWSIAGTPPSPRPDVGEIQYKAEETLDLGAVLSKYDIIHKNVDMDPRTVLLQNDTVLENLAMAMSSDLQQNEFVPDNDDIENEVPDYLLEPLRYYEAPGEEQLTDDEHGYGPEKLEDLAPEDQNFIEETLQEKRCFNEFLNQSRVFGALEVKIDREGLKTLTEKELAHLAETALKLHRLCGHPGSHALVRTLAAKGADGKLLAVAEQLKCMECLEGTMKKPSPKVSLEKEQKLWRTLQIDAFVLKKGDAVHHFLLMLDEASGFSVVHEMMSHSDEQHENITAQATLDALVQCWFQYFGTPACLRCDLEGAFRGDLLESFCKSRDIELSFVPAEHHEATGDVERAIGELKKKMLAYLRQDNSAEPRLAAYEMCAAHNRFARVSGFSPIQWAFGRDLSDDPGLATLSAAGDPTSEMNKNLQLRLDAEAHYRKMQARAKISQIRETSDDSEEELIPVPEESRPLNQSEMPPEERETPMDVQRLLHDPAYMPMKRTSTEDLGAKRSEFLRARHQHEMADRNFAPSS</sequence>
<feature type="domain" description="Integrase catalytic" evidence="8">
    <location>
        <begin position="810"/>
        <end position="985"/>
    </location>
</feature>
<evidence type="ECO:0000259" key="7">
    <source>
        <dbReference type="PROSITE" id="PS50158"/>
    </source>
</evidence>
<evidence type="ECO:0000256" key="1">
    <source>
        <dbReference type="ARBA" id="ARBA00022679"/>
    </source>
</evidence>
<evidence type="ECO:0000259" key="8">
    <source>
        <dbReference type="PROSITE" id="PS50994"/>
    </source>
</evidence>
<keyword evidence="5" id="KW-0863">Zinc-finger</keyword>
<dbReference type="InterPro" id="IPR050951">
    <property type="entry name" value="Retrovirus_Pol_polyprotein"/>
</dbReference>
<feature type="compositionally biased region" description="Basic and acidic residues" evidence="6">
    <location>
        <begin position="1083"/>
        <end position="1106"/>
    </location>
</feature>
<dbReference type="InterPro" id="IPR001878">
    <property type="entry name" value="Znf_CCHC"/>
</dbReference>
<gene>
    <name evidence="9" type="ORF">CCMP2556_LOCUS30202</name>
</gene>
<evidence type="ECO:0000256" key="2">
    <source>
        <dbReference type="ARBA" id="ARBA00022695"/>
    </source>
</evidence>
<keyword evidence="2" id="KW-0548">Nucleotidyltransferase</keyword>